<dbReference type="CDD" id="cd04186">
    <property type="entry name" value="GT_2_like_c"/>
    <property type="match status" value="1"/>
</dbReference>
<organism evidence="5 6">
    <name type="scientific">Candidatus Kryptonium thompsonii</name>
    <dbReference type="NCBI Taxonomy" id="1633631"/>
    <lineage>
        <taxon>Bacteria</taxon>
        <taxon>Pseudomonadati</taxon>
        <taxon>Candidatus Kryptoniota</taxon>
        <taxon>Candidatus Kryptonium</taxon>
    </lineage>
</organism>
<evidence type="ECO:0000259" key="4">
    <source>
        <dbReference type="Pfam" id="PF00535"/>
    </source>
</evidence>
<dbReference type="Pfam" id="PF00535">
    <property type="entry name" value="Glycos_transf_2"/>
    <property type="match status" value="1"/>
</dbReference>
<dbReference type="AlphaFoldDB" id="A0A0P1LIV0"/>
<dbReference type="PANTHER" id="PTHR43179:SF12">
    <property type="entry name" value="GALACTOFURANOSYLTRANSFERASE GLFT2"/>
    <property type="match status" value="1"/>
</dbReference>
<evidence type="ECO:0000256" key="2">
    <source>
        <dbReference type="ARBA" id="ARBA00022676"/>
    </source>
</evidence>
<accession>A0A0N7MW15</accession>
<accession>A0A0P1LIV0</accession>
<proteinExistence type="inferred from homology"/>
<evidence type="ECO:0000313" key="6">
    <source>
        <dbReference type="Proteomes" id="UP000182011"/>
    </source>
</evidence>
<name>A0A0P1LIV0_9BACT</name>
<sequence length="343" mass="39921">MKQPRVSVIILNWNTKHFLEKFLPSVVQTNYQNLEIIVADNGSTDGSADFVRENFKSVKLITFDKNYGFCGGYNRAIEFASGDYIVLLNSDVEVTPEWLNPIINFMEENKDVFACQPKILSYFERNKFEYAGACGGFIDKFGYPFCRGRIFFYTEEDMGQYDEIKQVFWATGACMVIRRNLLHEIGFLDEDFFAHMEEIDLCWRANLHGYKIFCIPQSKVYHVGGGTLPKANPRKTFLNHRNSLIMLEKNLTFPDALLIIPIRLFLDIISAIVYLLKGSVGDFFAVLKAHFIFLIAQPKWIIKRIRNRKKIKKKKINNNLIFKKSIVIEYFILGKKKFSELKF</sequence>
<gene>
    <name evidence="5" type="ORF">JGI4_00341</name>
</gene>
<evidence type="ECO:0000256" key="1">
    <source>
        <dbReference type="ARBA" id="ARBA00006739"/>
    </source>
</evidence>
<dbReference type="SUPFAM" id="SSF53448">
    <property type="entry name" value="Nucleotide-diphospho-sugar transferases"/>
    <property type="match status" value="1"/>
</dbReference>
<comment type="similarity">
    <text evidence="1">Belongs to the glycosyltransferase 2 family.</text>
</comment>
<evidence type="ECO:0000256" key="3">
    <source>
        <dbReference type="ARBA" id="ARBA00022679"/>
    </source>
</evidence>
<dbReference type="EMBL" id="FAOP01000002">
    <property type="protein sequence ID" value="CUU01723.1"/>
    <property type="molecule type" value="Genomic_DNA"/>
</dbReference>
<keyword evidence="2" id="KW-0328">Glycosyltransferase</keyword>
<dbReference type="InterPro" id="IPR001173">
    <property type="entry name" value="Glyco_trans_2-like"/>
</dbReference>
<dbReference type="RefSeq" id="WP_047133884.1">
    <property type="nucleotide sequence ID" value="NZ_CZVS01000007.1"/>
</dbReference>
<dbReference type="PANTHER" id="PTHR43179">
    <property type="entry name" value="RHAMNOSYLTRANSFERASE WBBL"/>
    <property type="match status" value="1"/>
</dbReference>
<dbReference type="Gene3D" id="3.90.550.10">
    <property type="entry name" value="Spore Coat Polysaccharide Biosynthesis Protein SpsA, Chain A"/>
    <property type="match status" value="1"/>
</dbReference>
<evidence type="ECO:0000313" key="5">
    <source>
        <dbReference type="EMBL" id="CUU01723.1"/>
    </source>
</evidence>
<dbReference type="STRING" id="1633631.GCA_001442925_00343"/>
<dbReference type="Proteomes" id="UP000182011">
    <property type="component" value="Unassembled WGS sequence"/>
</dbReference>
<keyword evidence="3" id="KW-0808">Transferase</keyword>
<accession>A0A0S4MT46</accession>
<protein>
    <recommendedName>
        <fullName evidence="4">Glycosyltransferase 2-like domain-containing protein</fullName>
    </recommendedName>
</protein>
<dbReference type="InterPro" id="IPR029044">
    <property type="entry name" value="Nucleotide-diphossugar_trans"/>
</dbReference>
<dbReference type="GO" id="GO:0016757">
    <property type="term" value="F:glycosyltransferase activity"/>
    <property type="evidence" value="ECO:0007669"/>
    <property type="project" value="UniProtKB-KW"/>
</dbReference>
<reference evidence="5 6" key="1">
    <citation type="submission" date="2015-11" db="EMBL/GenBank/DDBJ databases">
        <authorList>
            <person name="Zhang Y."/>
            <person name="Guo Z."/>
        </authorList>
    </citation>
    <scope>NUCLEOTIDE SEQUENCE [LARGE SCALE GENOMIC DNA]</scope>
    <source>
        <strain evidence="5">JGI-4</strain>
    </source>
</reference>
<feature type="domain" description="Glycosyltransferase 2-like" evidence="4">
    <location>
        <begin position="7"/>
        <end position="185"/>
    </location>
</feature>
<accession>A0A0P1LVI8</accession>